<organism evidence="1 2">
    <name type="scientific">Citroniella saccharovorans</name>
    <dbReference type="NCBI Taxonomy" id="2053367"/>
    <lineage>
        <taxon>Bacteria</taxon>
        <taxon>Bacillati</taxon>
        <taxon>Bacillota</taxon>
        <taxon>Tissierellia</taxon>
        <taxon>Tissierellales</taxon>
        <taxon>Peptoniphilaceae</taxon>
        <taxon>Citroniella</taxon>
    </lineage>
</organism>
<dbReference type="EMBL" id="JAYKOT010000003">
    <property type="protein sequence ID" value="MEB3430198.1"/>
    <property type="molecule type" value="Genomic_DNA"/>
</dbReference>
<dbReference type="InterPro" id="IPR042184">
    <property type="entry name" value="YqeY/Aim41_N"/>
</dbReference>
<dbReference type="GO" id="GO:0016884">
    <property type="term" value="F:carbon-nitrogen ligase activity, with glutamine as amido-N-donor"/>
    <property type="evidence" value="ECO:0007669"/>
    <property type="project" value="InterPro"/>
</dbReference>
<dbReference type="PANTHER" id="PTHR28055:SF1">
    <property type="entry name" value="ALTERED INHERITANCE OF MITOCHONDRIA PROTEIN 41, MITOCHONDRIAL"/>
    <property type="match status" value="1"/>
</dbReference>
<dbReference type="Gene3D" id="1.10.10.410">
    <property type="match status" value="1"/>
</dbReference>
<sequence>MGFLNDLRKDKMLAMKEKDRLKASVISNIMNGVLLMEKEAKREIQKDEGMKIVKSELKQAKDTLESLPSDHADLIEETKKRIEIIESYLPKQLSEDELKNIIEKIIEDNSLDKSPKSKGLIMKNLMAEHGASVDGKLANKVIDSLING</sequence>
<dbReference type="SUPFAM" id="SSF89095">
    <property type="entry name" value="GatB/YqeY motif"/>
    <property type="match status" value="1"/>
</dbReference>
<name>A0AAW9MZ82_9FIRM</name>
<gene>
    <name evidence="1" type="ORF">VLK81_09400</name>
</gene>
<comment type="caution">
    <text evidence="1">The sequence shown here is derived from an EMBL/GenBank/DDBJ whole genome shotgun (WGS) entry which is preliminary data.</text>
</comment>
<dbReference type="Gene3D" id="1.10.1510.10">
    <property type="entry name" value="Uncharacterised protein YqeY/AIM41 PF09424, N-terminal domain"/>
    <property type="match status" value="1"/>
</dbReference>
<dbReference type="InterPro" id="IPR023168">
    <property type="entry name" value="GatB_Yqey_C_2"/>
</dbReference>
<dbReference type="Pfam" id="PF09424">
    <property type="entry name" value="YqeY"/>
    <property type="match status" value="1"/>
</dbReference>
<dbReference type="RefSeq" id="WP_324620389.1">
    <property type="nucleotide sequence ID" value="NZ_JAYKOT010000003.1"/>
</dbReference>
<protein>
    <submittedName>
        <fullName evidence="1">GatB/YqeY domain-containing protein</fullName>
    </submittedName>
</protein>
<evidence type="ECO:0000313" key="2">
    <source>
        <dbReference type="Proteomes" id="UP001357733"/>
    </source>
</evidence>
<evidence type="ECO:0000313" key="1">
    <source>
        <dbReference type="EMBL" id="MEB3430198.1"/>
    </source>
</evidence>
<accession>A0AAW9MZ82</accession>
<keyword evidence="2" id="KW-1185">Reference proteome</keyword>
<reference evidence="1 2" key="1">
    <citation type="submission" date="2024-01" db="EMBL/GenBank/DDBJ databases">
        <title>Complete genome sequence of Citroniella saccharovorans strain M6.X9, isolated from human fecal sample.</title>
        <authorList>
            <person name="Cheng G."/>
            <person name="Westerholm M."/>
            <person name="Schnurer A."/>
        </authorList>
    </citation>
    <scope>NUCLEOTIDE SEQUENCE [LARGE SCALE GENOMIC DNA]</scope>
    <source>
        <strain evidence="1 2">DSM 29873</strain>
    </source>
</reference>
<dbReference type="InterPro" id="IPR003789">
    <property type="entry name" value="Asn/Gln_tRNA_amidoTrase-B-like"/>
</dbReference>
<dbReference type="PANTHER" id="PTHR28055">
    <property type="entry name" value="ALTERED INHERITANCE OF MITOCHONDRIA PROTEIN 41, MITOCHONDRIAL"/>
    <property type="match status" value="1"/>
</dbReference>
<dbReference type="AlphaFoldDB" id="A0AAW9MZ82"/>
<dbReference type="InterPro" id="IPR019004">
    <property type="entry name" value="YqeY/Aim41"/>
</dbReference>
<proteinExistence type="predicted"/>
<dbReference type="Proteomes" id="UP001357733">
    <property type="component" value="Unassembled WGS sequence"/>
</dbReference>